<dbReference type="OrthoDB" id="1679673at2"/>
<name>A0A317PI39_9HYPH</name>
<dbReference type="RefSeq" id="WP_110033246.1">
    <property type="nucleotide sequence ID" value="NZ_QGTR01000004.1"/>
</dbReference>
<dbReference type="Proteomes" id="UP000246352">
    <property type="component" value="Unassembled WGS sequence"/>
</dbReference>
<evidence type="ECO:0000313" key="2">
    <source>
        <dbReference type="EMBL" id="PWV99098.1"/>
    </source>
</evidence>
<dbReference type="Pfam" id="PF06226">
    <property type="entry name" value="DUF1007"/>
    <property type="match status" value="1"/>
</dbReference>
<evidence type="ECO:0000256" key="1">
    <source>
        <dbReference type="SAM" id="SignalP"/>
    </source>
</evidence>
<dbReference type="PROSITE" id="PS00018">
    <property type="entry name" value="EF_HAND_1"/>
    <property type="match status" value="1"/>
</dbReference>
<dbReference type="EMBL" id="QGTR01000004">
    <property type="protein sequence ID" value="PWV99098.1"/>
    <property type="molecule type" value="Genomic_DNA"/>
</dbReference>
<accession>A0A317PI39</accession>
<comment type="caution">
    <text evidence="2">The sequence shown here is derived from an EMBL/GenBank/DDBJ whole genome shotgun (WGS) entry which is preliminary data.</text>
</comment>
<dbReference type="AlphaFoldDB" id="A0A317PI39"/>
<dbReference type="InterPro" id="IPR018247">
    <property type="entry name" value="EF_Hand_1_Ca_BS"/>
</dbReference>
<sequence>MTRIAGILGAALVAQAGLAGAARAHPHVWVDGAVTLNIEAGSLASVTNVWTFDAPFSAYAAQGLDTDGDHRLSAAELKPLSDTNMEALAPYHFFTYVTAGGKQSELGPPVHYALAMAKKRLTLTFTLPLATPVAFDAALEIDVLDPEYFVAYSFPGTAPVMVKGEAGNCRARYQPPRELDAAIMAQLAEIPADQHDLPEALQDAAAGLAHRFVVACK</sequence>
<evidence type="ECO:0000313" key="3">
    <source>
        <dbReference type="Proteomes" id="UP000246352"/>
    </source>
</evidence>
<proteinExistence type="predicted"/>
<feature type="signal peptide" evidence="1">
    <location>
        <begin position="1"/>
        <end position="21"/>
    </location>
</feature>
<reference evidence="2 3" key="1">
    <citation type="submission" date="2018-05" db="EMBL/GenBank/DDBJ databases">
        <title>Genomic Encyclopedia of Type Strains, Phase IV (KMG-IV): sequencing the most valuable type-strain genomes for metagenomic binning, comparative biology and taxonomic classification.</title>
        <authorList>
            <person name="Goeker M."/>
        </authorList>
    </citation>
    <scope>NUCLEOTIDE SEQUENCE [LARGE SCALE GENOMIC DNA]</scope>
    <source>
        <strain evidence="2 3">DSM 16791</strain>
    </source>
</reference>
<organism evidence="2 3">
    <name type="scientific">Hoeflea marina</name>
    <dbReference type="NCBI Taxonomy" id="274592"/>
    <lineage>
        <taxon>Bacteria</taxon>
        <taxon>Pseudomonadati</taxon>
        <taxon>Pseudomonadota</taxon>
        <taxon>Alphaproteobacteria</taxon>
        <taxon>Hyphomicrobiales</taxon>
        <taxon>Rhizobiaceae</taxon>
        <taxon>Hoeflea</taxon>
    </lineage>
</organism>
<dbReference type="InterPro" id="IPR010412">
    <property type="entry name" value="DUF1007"/>
</dbReference>
<protein>
    <submittedName>
        <fullName evidence="2">ABC-type uncharacterized transport system substrate-binding protein</fullName>
    </submittedName>
</protein>
<gene>
    <name evidence="2" type="ORF">DFR52_104390</name>
</gene>
<feature type="chain" id="PRO_5016312973" evidence="1">
    <location>
        <begin position="22"/>
        <end position="217"/>
    </location>
</feature>
<keyword evidence="3" id="KW-1185">Reference proteome</keyword>
<keyword evidence="1" id="KW-0732">Signal</keyword>